<evidence type="ECO:0000313" key="2">
    <source>
        <dbReference type="Proteomes" id="UP001597417"/>
    </source>
</evidence>
<name>A0ABW5G0K7_9PSEU</name>
<dbReference type="Proteomes" id="UP001597417">
    <property type="component" value="Unassembled WGS sequence"/>
</dbReference>
<organism evidence="1 2">
    <name type="scientific">Amycolatopsis pigmentata</name>
    <dbReference type="NCBI Taxonomy" id="450801"/>
    <lineage>
        <taxon>Bacteria</taxon>
        <taxon>Bacillati</taxon>
        <taxon>Actinomycetota</taxon>
        <taxon>Actinomycetes</taxon>
        <taxon>Pseudonocardiales</taxon>
        <taxon>Pseudonocardiaceae</taxon>
        <taxon>Amycolatopsis</taxon>
    </lineage>
</organism>
<protein>
    <submittedName>
        <fullName evidence="1">Uncharacterized protein</fullName>
    </submittedName>
</protein>
<comment type="caution">
    <text evidence="1">The sequence shown here is derived from an EMBL/GenBank/DDBJ whole genome shotgun (WGS) entry which is preliminary data.</text>
</comment>
<dbReference type="EMBL" id="JBHUKR010000015">
    <property type="protein sequence ID" value="MFD2419954.1"/>
    <property type="molecule type" value="Genomic_DNA"/>
</dbReference>
<accession>A0ABW5G0K7</accession>
<reference evidence="2" key="1">
    <citation type="journal article" date="2019" name="Int. J. Syst. Evol. Microbiol.">
        <title>The Global Catalogue of Microorganisms (GCM) 10K type strain sequencing project: providing services to taxonomists for standard genome sequencing and annotation.</title>
        <authorList>
            <consortium name="The Broad Institute Genomics Platform"/>
            <consortium name="The Broad Institute Genome Sequencing Center for Infectious Disease"/>
            <person name="Wu L."/>
            <person name="Ma J."/>
        </authorList>
    </citation>
    <scope>NUCLEOTIDE SEQUENCE [LARGE SCALE GENOMIC DNA]</scope>
    <source>
        <strain evidence="2">CGMCC 4.7645</strain>
    </source>
</reference>
<keyword evidence="2" id="KW-1185">Reference proteome</keyword>
<gene>
    <name evidence="1" type="ORF">ACFSXZ_26860</name>
</gene>
<proteinExistence type="predicted"/>
<dbReference type="RefSeq" id="WP_378267976.1">
    <property type="nucleotide sequence ID" value="NZ_JBHUKR010000015.1"/>
</dbReference>
<evidence type="ECO:0000313" key="1">
    <source>
        <dbReference type="EMBL" id="MFD2419954.1"/>
    </source>
</evidence>
<sequence>MSITTTSATTPTVISDRDKQLAYPAVVPVQAGATSAAPEPAEGLCGELLTSVPADTEHLGWICIQPQGHLPGSDHSAEDGTTW</sequence>